<sequence>MNKLFLGIILYLLFAGVTAYAREKIEFPLICQSCGMSRGGVNVKNRVLITYADGSVVGTCSLYCVALVKSKDRDHKIVSIKVANYMTGELIDAKSAIWVIGSKNKGVMSSVARFAFANKKDAQSYIDKYGGKVATFEQAIKLAEIESAAHRLNYPPSRLWASSKNAEKRRLTESCVAIMTLLPELLRENGFCYSCLAKVDESHMLALFIVNGGQGLLMQVFGEERMAHLLEEIGRQQNKGPMKTVVIDKALFDGAGAVDRDAIGQLLKIFGVEAAVQDRILNALANVASAQYDLWWKLTENKRSEIISRIGGEIVDNKVQIIDLLKYLVVKESYDLFEHDRGELIAMITQPRKFRGGLIDS</sequence>
<dbReference type="RefSeq" id="WP_214175425.1">
    <property type="nucleotide sequence ID" value="NZ_JAHCVK010000003.1"/>
</dbReference>
<dbReference type="PANTHER" id="PTHR41247">
    <property type="entry name" value="HTH-TYPE TRANSCRIPTIONAL REPRESSOR YCNK"/>
    <property type="match status" value="1"/>
</dbReference>
<name>A0ABS5SDJ8_9BACT</name>
<dbReference type="SUPFAM" id="SSF160387">
    <property type="entry name" value="NosL/MerB-like"/>
    <property type="match status" value="1"/>
</dbReference>
<keyword evidence="2" id="KW-1185">Reference proteome</keyword>
<evidence type="ECO:0000313" key="1">
    <source>
        <dbReference type="EMBL" id="MBT0653428.1"/>
    </source>
</evidence>
<dbReference type="InterPro" id="IPR008719">
    <property type="entry name" value="N2O_reductase_NosL"/>
</dbReference>
<dbReference type="Gene3D" id="3.30.70.2050">
    <property type="match status" value="1"/>
</dbReference>
<dbReference type="Proteomes" id="UP000756860">
    <property type="component" value="Unassembled WGS sequence"/>
</dbReference>
<organism evidence="1 2">
    <name type="scientific">Geomobilimonas luticola</name>
    <dbReference type="NCBI Taxonomy" id="1114878"/>
    <lineage>
        <taxon>Bacteria</taxon>
        <taxon>Pseudomonadati</taxon>
        <taxon>Thermodesulfobacteriota</taxon>
        <taxon>Desulfuromonadia</taxon>
        <taxon>Geobacterales</taxon>
        <taxon>Geobacteraceae</taxon>
        <taxon>Geomobilimonas</taxon>
    </lineage>
</organism>
<dbReference type="PANTHER" id="PTHR41247:SF1">
    <property type="entry name" value="HTH-TYPE TRANSCRIPTIONAL REPRESSOR YCNK"/>
    <property type="match status" value="1"/>
</dbReference>
<proteinExistence type="predicted"/>
<accession>A0ABS5SDJ8</accession>
<dbReference type="EMBL" id="JAHCVK010000003">
    <property type="protein sequence ID" value="MBT0653428.1"/>
    <property type="molecule type" value="Genomic_DNA"/>
</dbReference>
<comment type="caution">
    <text evidence="1">The sequence shown here is derived from an EMBL/GenBank/DDBJ whole genome shotgun (WGS) entry which is preliminary data.</text>
</comment>
<dbReference type="Pfam" id="PF05573">
    <property type="entry name" value="NosL"/>
    <property type="match status" value="1"/>
</dbReference>
<reference evidence="1 2" key="1">
    <citation type="submission" date="2021-05" db="EMBL/GenBank/DDBJ databases">
        <title>The draft genome of Geobacter luticola JCM 17780.</title>
        <authorList>
            <person name="Xu Z."/>
            <person name="Masuda Y."/>
            <person name="Itoh H."/>
            <person name="Senoo K."/>
        </authorList>
    </citation>
    <scope>NUCLEOTIDE SEQUENCE [LARGE SCALE GENOMIC DNA]</scope>
    <source>
        <strain evidence="1 2">JCM 17780</strain>
    </source>
</reference>
<protein>
    <submittedName>
        <fullName evidence="1">Nitrous oxide reductase accessory protein NosL</fullName>
    </submittedName>
</protein>
<evidence type="ECO:0000313" key="2">
    <source>
        <dbReference type="Proteomes" id="UP000756860"/>
    </source>
</evidence>
<gene>
    <name evidence="1" type="ORF">KI810_10210</name>
</gene>